<dbReference type="RefSeq" id="WP_209147787.1">
    <property type="nucleotide sequence ID" value="NZ_JAGHKP010000004.1"/>
</dbReference>
<feature type="transmembrane region" description="Helical" evidence="1">
    <location>
        <begin position="281"/>
        <end position="303"/>
    </location>
</feature>
<dbReference type="Proteomes" id="UP000679126">
    <property type="component" value="Unassembled WGS sequence"/>
</dbReference>
<dbReference type="EMBL" id="JAGHKP010000004">
    <property type="protein sequence ID" value="MBO9154673.1"/>
    <property type="molecule type" value="Genomic_DNA"/>
</dbReference>
<name>A0ABS3YK39_9BACT</name>
<reference evidence="3" key="1">
    <citation type="submission" date="2021-03" db="EMBL/GenBank/DDBJ databases">
        <title>Assistant Professor.</title>
        <authorList>
            <person name="Huq M.A."/>
        </authorList>
    </citation>
    <scope>NUCLEOTIDE SEQUENCE [LARGE SCALE GENOMIC DNA]</scope>
    <source>
        <strain evidence="3">MAH-28</strain>
    </source>
</reference>
<comment type="caution">
    <text evidence="2">The sequence shown here is derived from an EMBL/GenBank/DDBJ whole genome shotgun (WGS) entry which is preliminary data.</text>
</comment>
<evidence type="ECO:0000313" key="3">
    <source>
        <dbReference type="Proteomes" id="UP000679126"/>
    </source>
</evidence>
<gene>
    <name evidence="2" type="ORF">J7I43_20775</name>
</gene>
<sequence>MKSIAIWSTPLPNTTKSVENLELHFNLWKIPNGESGPSKFIDIGIKVESERNIDSLNLYFPKRIEKDDFEDIVSKFIDKPDLVSAIFNEDYDVVSNASTKFYEIRKAKETVFYIYRTSDTDLQFTNCYGGTIVSFKIPPRREKIYFRFRIKGEFVNSLSSVSRPTNAIFQSAFSIIEMIDFRVNEIRDLNLDLLEKIRSDGEVRISKLHFFFICSNKEEVVGNHLPYGNCRNLENYRWDNYVDLRENRGNVYLAYHWKETNKENVAVLIKTRYEKNNWSTIFKYLLIGAAIALLIELVSNYVYDIIKENLR</sequence>
<proteinExistence type="predicted"/>
<evidence type="ECO:0000313" key="2">
    <source>
        <dbReference type="EMBL" id="MBO9154673.1"/>
    </source>
</evidence>
<protein>
    <submittedName>
        <fullName evidence="2">Uncharacterized protein</fullName>
    </submittedName>
</protein>
<keyword evidence="3" id="KW-1185">Reference proteome</keyword>
<evidence type="ECO:0000256" key="1">
    <source>
        <dbReference type="SAM" id="Phobius"/>
    </source>
</evidence>
<keyword evidence="1" id="KW-0812">Transmembrane</keyword>
<keyword evidence="1" id="KW-0472">Membrane</keyword>
<accession>A0ABS3YK39</accession>
<organism evidence="2 3">
    <name type="scientific">Chitinophaga chungangae</name>
    <dbReference type="NCBI Taxonomy" id="2821488"/>
    <lineage>
        <taxon>Bacteria</taxon>
        <taxon>Pseudomonadati</taxon>
        <taxon>Bacteroidota</taxon>
        <taxon>Chitinophagia</taxon>
        <taxon>Chitinophagales</taxon>
        <taxon>Chitinophagaceae</taxon>
        <taxon>Chitinophaga</taxon>
    </lineage>
</organism>
<keyword evidence="1" id="KW-1133">Transmembrane helix</keyword>